<sequence length="191" mass="22032">MTIPMSFDSSFYDHWIMMIVRILSDFGFYGPADKSLNLVRIIGILMWEISSGQPPFINKHNYEIGPKITRNSYNVGMQIEKGDLIFNFSWEFCQSFKDLPECNERTKDNTSCPHNSIWINSEICGIPYIPIYPTRKNGKLGGKAMELEGPEDARIMKPNHKAVKEVDSKETLPISDEQLAEWAFTKRMRSK</sequence>
<dbReference type="VEuPathDB" id="FungiDB:FUN_014843"/>
<dbReference type="Proteomes" id="UP000233469">
    <property type="component" value="Unassembled WGS sequence"/>
</dbReference>
<dbReference type="EMBL" id="LLXL01000357">
    <property type="protein sequence ID" value="PKK73624.1"/>
    <property type="molecule type" value="Genomic_DNA"/>
</dbReference>
<name>A0A2N1NIG2_9GLOM</name>
<proteinExistence type="predicted"/>
<dbReference type="VEuPathDB" id="FungiDB:RhiirFUN_001239"/>
<reference evidence="1 2" key="1">
    <citation type="submission" date="2016-04" db="EMBL/GenBank/DDBJ databases">
        <title>Genome analyses suggest a sexual origin of heterokaryosis in a supposedly ancient asexual fungus.</title>
        <authorList>
            <person name="Ropars J."/>
            <person name="Sedzielewska K."/>
            <person name="Noel J."/>
            <person name="Charron P."/>
            <person name="Farinelli L."/>
            <person name="Marton T."/>
            <person name="Kruger M."/>
            <person name="Pelin A."/>
            <person name="Brachmann A."/>
            <person name="Corradi N."/>
        </authorList>
    </citation>
    <scope>NUCLEOTIDE SEQUENCE [LARGE SCALE GENOMIC DNA]</scope>
    <source>
        <strain evidence="1 2">C2</strain>
    </source>
</reference>
<gene>
    <name evidence="1" type="ORF">RhiirC2_775801</name>
</gene>
<reference evidence="1 2" key="2">
    <citation type="submission" date="2017-10" db="EMBL/GenBank/DDBJ databases">
        <title>Extensive intraspecific genome diversity in a model arbuscular mycorrhizal fungus.</title>
        <authorList>
            <person name="Chen E.C.H."/>
            <person name="Morin E."/>
            <person name="Baudet D."/>
            <person name="Noel J."/>
            <person name="Ndikumana S."/>
            <person name="Charron P."/>
            <person name="St-Onge C."/>
            <person name="Giorgi J."/>
            <person name="Grigoriev I.V."/>
            <person name="Roux C."/>
            <person name="Martin F.M."/>
            <person name="Corradi N."/>
        </authorList>
    </citation>
    <scope>NUCLEOTIDE SEQUENCE [LARGE SCALE GENOMIC DNA]</scope>
    <source>
        <strain evidence="1 2">C2</strain>
    </source>
</reference>
<evidence type="ECO:0000313" key="2">
    <source>
        <dbReference type="Proteomes" id="UP000233469"/>
    </source>
</evidence>
<organism evidence="1 2">
    <name type="scientific">Rhizophagus irregularis</name>
    <dbReference type="NCBI Taxonomy" id="588596"/>
    <lineage>
        <taxon>Eukaryota</taxon>
        <taxon>Fungi</taxon>
        <taxon>Fungi incertae sedis</taxon>
        <taxon>Mucoromycota</taxon>
        <taxon>Glomeromycotina</taxon>
        <taxon>Glomeromycetes</taxon>
        <taxon>Glomerales</taxon>
        <taxon>Glomeraceae</taxon>
        <taxon>Rhizophagus</taxon>
    </lineage>
</organism>
<accession>A0A2N1NIG2</accession>
<protein>
    <submittedName>
        <fullName evidence="1">Uncharacterized protein</fullName>
    </submittedName>
</protein>
<comment type="caution">
    <text evidence="1">The sequence shown here is derived from an EMBL/GenBank/DDBJ whole genome shotgun (WGS) entry which is preliminary data.</text>
</comment>
<dbReference type="VEuPathDB" id="FungiDB:RhiirA1_470875"/>
<dbReference type="AlphaFoldDB" id="A0A2N1NIG2"/>
<evidence type="ECO:0000313" key="1">
    <source>
        <dbReference type="EMBL" id="PKK73624.1"/>
    </source>
</evidence>